<evidence type="ECO:0000313" key="1">
    <source>
        <dbReference type="EMBL" id="QDT13909.1"/>
    </source>
</evidence>
<gene>
    <name evidence="1" type="ORF">K239x_59290</name>
</gene>
<reference evidence="1 2" key="1">
    <citation type="submission" date="2019-02" db="EMBL/GenBank/DDBJ databases">
        <title>Deep-cultivation of Planctomycetes and their phenomic and genomic characterization uncovers novel biology.</title>
        <authorList>
            <person name="Wiegand S."/>
            <person name="Jogler M."/>
            <person name="Boedeker C."/>
            <person name="Pinto D."/>
            <person name="Vollmers J."/>
            <person name="Rivas-Marin E."/>
            <person name="Kohn T."/>
            <person name="Peeters S.H."/>
            <person name="Heuer A."/>
            <person name="Rast P."/>
            <person name="Oberbeckmann S."/>
            <person name="Bunk B."/>
            <person name="Jeske O."/>
            <person name="Meyerdierks A."/>
            <person name="Storesund J.E."/>
            <person name="Kallscheuer N."/>
            <person name="Luecker S."/>
            <person name="Lage O.M."/>
            <person name="Pohl T."/>
            <person name="Merkel B.J."/>
            <person name="Hornburger P."/>
            <person name="Mueller R.-W."/>
            <person name="Bruemmer F."/>
            <person name="Labrenz M."/>
            <person name="Spormann A.M."/>
            <person name="Op den Camp H."/>
            <person name="Overmann J."/>
            <person name="Amann R."/>
            <person name="Jetten M.S.M."/>
            <person name="Mascher T."/>
            <person name="Medema M.H."/>
            <person name="Devos D.P."/>
            <person name="Kaster A.-K."/>
            <person name="Ovreas L."/>
            <person name="Rohde M."/>
            <person name="Galperin M.Y."/>
            <person name="Jogler C."/>
        </authorList>
    </citation>
    <scope>NUCLEOTIDE SEQUENCE [LARGE SCALE GENOMIC DNA]</scope>
    <source>
        <strain evidence="1 2">K23_9</strain>
    </source>
</reference>
<proteinExistence type="predicted"/>
<dbReference type="RefSeq" id="WP_145421888.1">
    <property type="nucleotide sequence ID" value="NZ_CP036526.1"/>
</dbReference>
<evidence type="ECO:0000313" key="2">
    <source>
        <dbReference type="Proteomes" id="UP000319817"/>
    </source>
</evidence>
<organism evidence="1 2">
    <name type="scientific">Stieleria marina</name>
    <dbReference type="NCBI Taxonomy" id="1930275"/>
    <lineage>
        <taxon>Bacteria</taxon>
        <taxon>Pseudomonadati</taxon>
        <taxon>Planctomycetota</taxon>
        <taxon>Planctomycetia</taxon>
        <taxon>Pirellulales</taxon>
        <taxon>Pirellulaceae</taxon>
        <taxon>Stieleria</taxon>
    </lineage>
</organism>
<dbReference type="OrthoDB" id="9772295at2"/>
<dbReference type="InterPro" id="IPR014917">
    <property type="entry name" value="DUF1800"/>
</dbReference>
<keyword evidence="2" id="KW-1185">Reference proteome</keyword>
<protein>
    <recommendedName>
        <fullName evidence="3">DUF1800 domain-containing protein</fullName>
    </recommendedName>
</protein>
<dbReference type="AlphaFoldDB" id="A0A517P3F8"/>
<name>A0A517P3F8_9BACT</name>
<dbReference type="Proteomes" id="UP000319817">
    <property type="component" value="Chromosome"/>
</dbReference>
<dbReference type="EMBL" id="CP036526">
    <property type="protein sequence ID" value="QDT13909.1"/>
    <property type="molecule type" value="Genomic_DNA"/>
</dbReference>
<sequence>MTRAMNISDVNPDWAWSPYKPSAESPWDIRCAAHLFRRAGFAANRSELYSAVQLSPGEVVGDLMVASREGEVFETQMQALIRAALASGNAKQLSAQWVYRMLRTPRPLLEKTTLFWHGHFATSAQKVEVAELMQTQNDLLRKHALGDFNTLLLGIARDPAMLIYLDSVSNRKSHPNENFAREIMELFCLGEGNYSEEDVRELARCCTGWEIKRKKFRFNQYQHDGGTKTLLGETGNFGGEQGVALVAKQASAPRFIVAKLVKFFVMDEPTVSERLVDPLAKKLRKDDMNVGPTIQRILSSNLFFSSHARARKIRSPAEFAIGFLRSMNGSADAYKLADSLHELGQGLYFPPSVKGWDGGRTWINSSTLLGRSNLIRQILDHSKTRFAKKSLADYLRQQEIKDVSSLIDWIEPLLFAVPIPQAAKSRVAKLVGSDDDRMKDAIHILCSLPEFQLA</sequence>
<dbReference type="Pfam" id="PF08811">
    <property type="entry name" value="DUF1800"/>
    <property type="match status" value="1"/>
</dbReference>
<accession>A0A517P3F8</accession>
<evidence type="ECO:0008006" key="3">
    <source>
        <dbReference type="Google" id="ProtNLM"/>
    </source>
</evidence>